<proteinExistence type="predicted"/>
<keyword evidence="2" id="KW-1185">Reference proteome</keyword>
<evidence type="ECO:0000313" key="2">
    <source>
        <dbReference type="Proteomes" id="UP000620104"/>
    </source>
</evidence>
<gene>
    <name evidence="1" type="ORF">NliqN6_5449</name>
</gene>
<sequence length="252" mass="27615">MSSEPQEENRLSAEERATFKCCLFYFLESPEGSAQHEHDKETLKKYGLFDDEEFASVTDDKCSTVAQVRVSVLKVQLNAIVKKEYKQKSKSSREHLASFQALFLQCFAALEKRRQMEGSFVDGRGKYFLTQAAWDFLFAAAVEFSNSPGFEARVLEYMSEAAAGEATGPGPEPSELSLLGGHTSDAMTGAGGSLQMAGRSSDQQSFGGLASAWVRGQTAKLCSTKNIPDSFDLVFRQEQSLPTLVSEILGKA</sequence>
<dbReference type="AlphaFoldDB" id="A0A8H3TXP6"/>
<accession>A0A8H3TXP6</accession>
<evidence type="ECO:0000313" key="1">
    <source>
        <dbReference type="EMBL" id="GHJ89047.1"/>
    </source>
</evidence>
<comment type="caution">
    <text evidence="1">The sequence shown here is derived from an EMBL/GenBank/DDBJ whole genome shotgun (WGS) entry which is preliminary data.</text>
</comment>
<name>A0A8H3TXP6_9TREE</name>
<reference evidence="1" key="1">
    <citation type="submission" date="2020-07" db="EMBL/GenBank/DDBJ databases">
        <title>Draft Genome Sequence of a Deep-Sea Yeast, Naganishia (Cryptococcus) liquefaciens strain N6.</title>
        <authorList>
            <person name="Han Y.W."/>
            <person name="Kajitani R."/>
            <person name="Morimoto H."/>
            <person name="Parhat M."/>
            <person name="Tsubouchi H."/>
            <person name="Bakenova O."/>
            <person name="Ogata M."/>
            <person name="Argunhan B."/>
            <person name="Aoki R."/>
            <person name="Kajiwara S."/>
            <person name="Itoh T."/>
            <person name="Iwasaki H."/>
        </authorList>
    </citation>
    <scope>NUCLEOTIDE SEQUENCE</scope>
    <source>
        <strain evidence="1">N6</strain>
    </source>
</reference>
<protein>
    <submittedName>
        <fullName evidence="1">Uncharacterized protein</fullName>
    </submittedName>
</protein>
<dbReference type="Proteomes" id="UP000620104">
    <property type="component" value="Unassembled WGS sequence"/>
</dbReference>
<organism evidence="1 2">
    <name type="scientific">Naganishia liquefaciens</name>
    <dbReference type="NCBI Taxonomy" id="104408"/>
    <lineage>
        <taxon>Eukaryota</taxon>
        <taxon>Fungi</taxon>
        <taxon>Dikarya</taxon>
        <taxon>Basidiomycota</taxon>
        <taxon>Agaricomycotina</taxon>
        <taxon>Tremellomycetes</taxon>
        <taxon>Filobasidiales</taxon>
        <taxon>Filobasidiaceae</taxon>
        <taxon>Naganishia</taxon>
    </lineage>
</organism>
<dbReference type="EMBL" id="BLZA01000035">
    <property type="protein sequence ID" value="GHJ89047.1"/>
    <property type="molecule type" value="Genomic_DNA"/>
</dbReference>